<accession>A0A9D2VVW4</accession>
<dbReference type="PANTHER" id="PTHR43003">
    <property type="entry name" value="DNA-3-METHYLADENINE GLYCOSYLASE"/>
    <property type="match status" value="1"/>
</dbReference>
<comment type="caution">
    <text evidence="6">The sequence shown here is derived from an EMBL/GenBank/DDBJ whole genome shotgun (WGS) entry which is preliminary data.</text>
</comment>
<organism evidence="6 7">
    <name type="scientific">Merdimonas faecis</name>
    <dbReference type="NCBI Taxonomy" id="1653435"/>
    <lineage>
        <taxon>Bacteria</taxon>
        <taxon>Bacillati</taxon>
        <taxon>Bacillota</taxon>
        <taxon>Clostridia</taxon>
        <taxon>Lachnospirales</taxon>
        <taxon>Lachnospiraceae</taxon>
        <taxon>Merdimonas</taxon>
    </lineage>
</organism>
<dbReference type="CDD" id="cd00056">
    <property type="entry name" value="ENDO3c"/>
    <property type="match status" value="1"/>
</dbReference>
<dbReference type="EMBL" id="DYXE01000008">
    <property type="protein sequence ID" value="HJH48775.1"/>
    <property type="molecule type" value="Genomic_DNA"/>
</dbReference>
<reference evidence="6" key="1">
    <citation type="journal article" date="2021" name="PeerJ">
        <title>Extensive microbial diversity within the chicken gut microbiome revealed by metagenomics and culture.</title>
        <authorList>
            <person name="Gilroy R."/>
            <person name="Ravi A."/>
            <person name="Getino M."/>
            <person name="Pursley I."/>
            <person name="Horton D.L."/>
            <person name="Alikhan N.F."/>
            <person name="Baker D."/>
            <person name="Gharbi K."/>
            <person name="Hall N."/>
            <person name="Watson M."/>
            <person name="Adriaenssens E.M."/>
            <person name="Foster-Nyarko E."/>
            <person name="Jarju S."/>
            <person name="Secka A."/>
            <person name="Antonio M."/>
            <person name="Oren A."/>
            <person name="Chaudhuri R.R."/>
            <person name="La Ragione R."/>
            <person name="Hildebrand F."/>
            <person name="Pallen M.J."/>
        </authorList>
    </citation>
    <scope>NUCLEOTIDE SEQUENCE</scope>
    <source>
        <strain evidence="6">USAMLcec4-12693</strain>
    </source>
</reference>
<dbReference type="GO" id="GO:0043916">
    <property type="term" value="F:DNA-7-methylguanine glycosylase activity"/>
    <property type="evidence" value="ECO:0007669"/>
    <property type="project" value="TreeGrafter"/>
</dbReference>
<dbReference type="GO" id="GO:0006307">
    <property type="term" value="P:DNA alkylation repair"/>
    <property type="evidence" value="ECO:0007669"/>
    <property type="project" value="TreeGrafter"/>
</dbReference>
<evidence type="ECO:0000256" key="3">
    <source>
        <dbReference type="ARBA" id="ARBA00022763"/>
    </source>
</evidence>
<evidence type="ECO:0000313" key="6">
    <source>
        <dbReference type="EMBL" id="HJH48775.1"/>
    </source>
</evidence>
<dbReference type="Pfam" id="PF00730">
    <property type="entry name" value="HhH-GPD"/>
    <property type="match status" value="1"/>
</dbReference>
<dbReference type="PANTHER" id="PTHR43003:SF5">
    <property type="entry name" value="DNA-3-METHYLADENINE GLYCOSYLASE"/>
    <property type="match status" value="1"/>
</dbReference>
<dbReference type="RefSeq" id="WP_277271464.1">
    <property type="nucleotide sequence ID" value="NZ_DYXE01000008.1"/>
</dbReference>
<dbReference type="InterPro" id="IPR011257">
    <property type="entry name" value="DNA_glycosylase"/>
</dbReference>
<dbReference type="InterPro" id="IPR003265">
    <property type="entry name" value="HhH-GPD_domain"/>
</dbReference>
<dbReference type="GO" id="GO:0006285">
    <property type="term" value="P:base-excision repair, AP site formation"/>
    <property type="evidence" value="ECO:0007669"/>
    <property type="project" value="TreeGrafter"/>
</dbReference>
<keyword evidence="4" id="KW-0234">DNA repair</keyword>
<gene>
    <name evidence="6" type="ORF">K8V39_00750</name>
</gene>
<protein>
    <recommendedName>
        <fullName evidence="2">DNA-3-methyladenine glycosylase II</fullName>
        <ecNumber evidence="2">3.2.2.21</ecNumber>
    </recommendedName>
</protein>
<dbReference type="GO" id="GO:0008725">
    <property type="term" value="F:DNA-3-methyladenine glycosylase activity"/>
    <property type="evidence" value="ECO:0007669"/>
    <property type="project" value="TreeGrafter"/>
</dbReference>
<evidence type="ECO:0000256" key="4">
    <source>
        <dbReference type="ARBA" id="ARBA00023204"/>
    </source>
</evidence>
<sequence length="219" mass="25017">MAEMIRLDADTDSIRYLCGKDKRLARVIEMVGPLTYTPYQDSYSFIVNQIIGQMLSNKVRDVIYGRLIDRCGGEVRMETVGRLTDEEIRSIGISGAKVRYIRRFTESMKSGEIDFAGFSQMSDEEIIKQLTKLPGIGRWTAKMYLIFSLDRPDVLPVEDVAFLQGYQWTYKTDDVSPAAARKKCKKWSPYASIAARYMYQALDLGLTKQEFHLYGGGKK</sequence>
<evidence type="ECO:0000256" key="2">
    <source>
        <dbReference type="ARBA" id="ARBA00012000"/>
    </source>
</evidence>
<dbReference type="SUPFAM" id="SSF48150">
    <property type="entry name" value="DNA-glycosylase"/>
    <property type="match status" value="1"/>
</dbReference>
<keyword evidence="3" id="KW-0227">DNA damage</keyword>
<dbReference type="InterPro" id="IPR051912">
    <property type="entry name" value="Alkylbase_DNA_Glycosylase/TA"/>
</dbReference>
<dbReference type="GO" id="GO:0005737">
    <property type="term" value="C:cytoplasm"/>
    <property type="evidence" value="ECO:0007669"/>
    <property type="project" value="TreeGrafter"/>
</dbReference>
<dbReference type="EC" id="3.2.2.21" evidence="2"/>
<dbReference type="Proteomes" id="UP000813420">
    <property type="component" value="Unassembled WGS sequence"/>
</dbReference>
<evidence type="ECO:0000256" key="1">
    <source>
        <dbReference type="ARBA" id="ARBA00000086"/>
    </source>
</evidence>
<dbReference type="GO" id="GO:0032131">
    <property type="term" value="F:alkylated DNA binding"/>
    <property type="evidence" value="ECO:0007669"/>
    <property type="project" value="TreeGrafter"/>
</dbReference>
<proteinExistence type="predicted"/>
<reference evidence="6" key="2">
    <citation type="submission" date="2021-09" db="EMBL/GenBank/DDBJ databases">
        <authorList>
            <person name="Gilroy R."/>
        </authorList>
    </citation>
    <scope>NUCLEOTIDE SEQUENCE</scope>
    <source>
        <strain evidence="6">USAMLcec4-12693</strain>
    </source>
</reference>
<dbReference type="SMART" id="SM00478">
    <property type="entry name" value="ENDO3c"/>
    <property type="match status" value="1"/>
</dbReference>
<name>A0A9D2VVW4_9FIRM</name>
<feature type="domain" description="HhH-GPD" evidence="5">
    <location>
        <begin position="51"/>
        <end position="203"/>
    </location>
</feature>
<dbReference type="Gene3D" id="1.10.1670.40">
    <property type="match status" value="1"/>
</dbReference>
<evidence type="ECO:0000259" key="5">
    <source>
        <dbReference type="SMART" id="SM00478"/>
    </source>
</evidence>
<comment type="catalytic activity">
    <reaction evidence="1">
        <text>Hydrolysis of alkylated DNA, releasing 3-methyladenine, 3-methylguanine, 7-methylguanine and 7-methyladenine.</text>
        <dbReference type="EC" id="3.2.2.21"/>
    </reaction>
</comment>
<dbReference type="GO" id="GO:0032993">
    <property type="term" value="C:protein-DNA complex"/>
    <property type="evidence" value="ECO:0007669"/>
    <property type="project" value="TreeGrafter"/>
</dbReference>
<evidence type="ECO:0000313" key="7">
    <source>
        <dbReference type="Proteomes" id="UP000813420"/>
    </source>
</evidence>
<dbReference type="Gene3D" id="1.10.340.30">
    <property type="entry name" value="Hypothetical protein, domain 2"/>
    <property type="match status" value="1"/>
</dbReference>
<dbReference type="AlphaFoldDB" id="A0A9D2VVW4"/>